<dbReference type="Proteomes" id="UP000002009">
    <property type="component" value="Chromosome 1"/>
</dbReference>
<dbReference type="GO" id="GO:0005829">
    <property type="term" value="C:cytosol"/>
    <property type="evidence" value="ECO:0007669"/>
    <property type="project" value="TreeGrafter"/>
</dbReference>
<evidence type="ECO:0000313" key="7">
    <source>
        <dbReference type="EMBL" id="ACO68886.1"/>
    </source>
</evidence>
<evidence type="ECO:0000256" key="5">
    <source>
        <dbReference type="SAM" id="MobiDB-lite"/>
    </source>
</evidence>
<dbReference type="OrthoDB" id="1731724at2759"/>
<dbReference type="SMART" id="SM00327">
    <property type="entry name" value="VWA"/>
    <property type="match status" value="1"/>
</dbReference>
<dbReference type="RefSeq" id="XP_002507628.1">
    <property type="nucleotide sequence ID" value="XM_002507582.1"/>
</dbReference>
<organism evidence="7 8">
    <name type="scientific">Micromonas commoda (strain RCC299 / NOUM17 / CCMP2709)</name>
    <name type="common">Picoplanktonic green alga</name>
    <dbReference type="NCBI Taxonomy" id="296587"/>
    <lineage>
        <taxon>Eukaryota</taxon>
        <taxon>Viridiplantae</taxon>
        <taxon>Chlorophyta</taxon>
        <taxon>Mamiellophyceae</taxon>
        <taxon>Mamiellales</taxon>
        <taxon>Mamiellaceae</taxon>
        <taxon>Micromonas</taxon>
    </lineage>
</organism>
<keyword evidence="8" id="KW-1185">Reference proteome</keyword>
<proteinExistence type="inferred from homology"/>
<dbReference type="InterPro" id="IPR027040">
    <property type="entry name" value="PSMD4"/>
</dbReference>
<dbReference type="SMART" id="SM00726">
    <property type="entry name" value="UIM"/>
    <property type="match status" value="2"/>
</dbReference>
<gene>
    <name evidence="7" type="ORF">MICPUN_51612</name>
</gene>
<evidence type="ECO:0000256" key="2">
    <source>
        <dbReference type="ARBA" id="ARBA00022942"/>
    </source>
</evidence>
<dbReference type="GO" id="GO:0005634">
    <property type="term" value="C:nucleus"/>
    <property type="evidence" value="ECO:0007669"/>
    <property type="project" value="TreeGrafter"/>
</dbReference>
<dbReference type="InParanoid" id="C1FE23"/>
<dbReference type="InterPro" id="IPR036465">
    <property type="entry name" value="vWFA_dom_sf"/>
</dbReference>
<evidence type="ECO:0000256" key="1">
    <source>
        <dbReference type="ARBA" id="ARBA00005574"/>
    </source>
</evidence>
<dbReference type="EMBL" id="CP001574">
    <property type="protein sequence ID" value="ACO68886.1"/>
    <property type="molecule type" value="Genomic_DNA"/>
</dbReference>
<feature type="compositionally biased region" description="Basic and acidic residues" evidence="5">
    <location>
        <begin position="374"/>
        <end position="392"/>
    </location>
</feature>
<dbReference type="FunFam" id="3.40.50.410:FF:000005">
    <property type="entry name" value="26S proteasome non-ATPase regulatory subunit 4"/>
    <property type="match status" value="1"/>
</dbReference>
<dbReference type="PANTHER" id="PTHR10223:SF0">
    <property type="entry name" value="26S PROTEASOME NON-ATPASE REGULATORY SUBUNIT 4"/>
    <property type="match status" value="1"/>
</dbReference>
<feature type="region of interest" description="Disordered" evidence="5">
    <location>
        <begin position="346"/>
        <end position="392"/>
    </location>
</feature>
<dbReference type="GO" id="GO:0043161">
    <property type="term" value="P:proteasome-mediated ubiquitin-dependent protein catabolic process"/>
    <property type="evidence" value="ECO:0007669"/>
    <property type="project" value="TreeGrafter"/>
</dbReference>
<dbReference type="PANTHER" id="PTHR10223">
    <property type="entry name" value="26S PROTEASOME NON-ATPASE REGULATORY SUBUNIT 4"/>
    <property type="match status" value="1"/>
</dbReference>
<dbReference type="GO" id="GO:0031593">
    <property type="term" value="F:polyubiquitin modification-dependent protein binding"/>
    <property type="evidence" value="ECO:0007669"/>
    <property type="project" value="TreeGrafter"/>
</dbReference>
<dbReference type="KEGG" id="mis:MICPUN_51612"/>
<reference evidence="7 8" key="1">
    <citation type="journal article" date="2009" name="Science">
        <title>Green evolution and dynamic adaptations revealed by genomes of the marine picoeukaryotes Micromonas.</title>
        <authorList>
            <person name="Worden A.Z."/>
            <person name="Lee J.H."/>
            <person name="Mock T."/>
            <person name="Rouze P."/>
            <person name="Simmons M.P."/>
            <person name="Aerts A.L."/>
            <person name="Allen A.E."/>
            <person name="Cuvelier M.L."/>
            <person name="Derelle E."/>
            <person name="Everett M.V."/>
            <person name="Foulon E."/>
            <person name="Grimwood J."/>
            <person name="Gundlach H."/>
            <person name="Henrissat B."/>
            <person name="Napoli C."/>
            <person name="McDonald S.M."/>
            <person name="Parker M.S."/>
            <person name="Rombauts S."/>
            <person name="Salamov A."/>
            <person name="Von Dassow P."/>
            <person name="Badger J.H."/>
            <person name="Coutinho P.M."/>
            <person name="Demir E."/>
            <person name="Dubchak I."/>
            <person name="Gentemann C."/>
            <person name="Eikrem W."/>
            <person name="Gready J.E."/>
            <person name="John U."/>
            <person name="Lanier W."/>
            <person name="Lindquist E.A."/>
            <person name="Lucas S."/>
            <person name="Mayer K.F."/>
            <person name="Moreau H."/>
            <person name="Not F."/>
            <person name="Otillar R."/>
            <person name="Panaud O."/>
            <person name="Pangilinan J."/>
            <person name="Paulsen I."/>
            <person name="Piegu B."/>
            <person name="Poliakov A."/>
            <person name="Robbens S."/>
            <person name="Schmutz J."/>
            <person name="Toulza E."/>
            <person name="Wyss T."/>
            <person name="Zelensky A."/>
            <person name="Zhou K."/>
            <person name="Armbrust E.V."/>
            <person name="Bhattacharya D."/>
            <person name="Goodenough U.W."/>
            <person name="Van de Peer Y."/>
            <person name="Grigoriev I.V."/>
        </authorList>
    </citation>
    <scope>NUCLEOTIDE SEQUENCE [LARGE SCALE GENOMIC DNA]</scope>
    <source>
        <strain evidence="8">RCC299 / NOUM17</strain>
    </source>
</reference>
<dbReference type="FunCoup" id="C1FE23">
    <property type="interactions" value="1965"/>
</dbReference>
<feature type="domain" description="VWFA" evidence="6">
    <location>
        <begin position="5"/>
        <end position="187"/>
    </location>
</feature>
<protein>
    <recommendedName>
        <fullName evidence="4">26S proteasome non-ATPase regulatory subunit 4 homolog</fullName>
    </recommendedName>
    <alternativeName>
        <fullName evidence="3">26S proteasome regulatory subunit RPN10</fullName>
    </alternativeName>
</protein>
<keyword evidence="2" id="KW-0647">Proteasome</keyword>
<sequence length="392" mass="41346">MVLEATMLCIDNSDHVRNSDYLPSRLQAEGDAVNLLAGAKTQSNPENSVGVLSLAGKVPRVLVTPTDDLGQVLNAVHGISTGGSIKLSTGVQVAHLALKHRQNKHQRMRIVLFVGSPVCASKDELTSVGKKLRKCNVAVDVISFGDIEQNSEKLEAFVAAVNKNDNSNIVTVPPGAIIADVLLSTRVFMADDNITNGASSFAAAAAAASSQAAVRGYARDGAIADGADDPALMLALRVSLEEERARQEAQMKDTDDASSEEKNAAAHLICAQDTIAKGSGKPPSPIVDPLSLDEEALLQRAFALSMAEEHAITTGKTGNDNQDTMTGSDAGLQMESQENTISLAAHAADFQDNEPCIDPILSSLPAGEGDEEKDSPRESRRSQQESKHSKTS</sequence>
<dbReference type="OMA" id="ILACMHD"/>
<dbReference type="STRING" id="296587.C1FE23"/>
<evidence type="ECO:0000259" key="6">
    <source>
        <dbReference type="PROSITE" id="PS50234"/>
    </source>
</evidence>
<dbReference type="Pfam" id="PF13519">
    <property type="entry name" value="VWA_2"/>
    <property type="match status" value="1"/>
</dbReference>
<dbReference type="InterPro" id="IPR002035">
    <property type="entry name" value="VWF_A"/>
</dbReference>
<dbReference type="GO" id="GO:0008540">
    <property type="term" value="C:proteasome regulatory particle, base subcomplex"/>
    <property type="evidence" value="ECO:0007669"/>
    <property type="project" value="TreeGrafter"/>
</dbReference>
<dbReference type="Gene3D" id="3.40.50.410">
    <property type="entry name" value="von Willebrand factor, type A domain"/>
    <property type="match status" value="1"/>
</dbReference>
<dbReference type="AlphaFoldDB" id="C1FE23"/>
<evidence type="ECO:0000313" key="8">
    <source>
        <dbReference type="Proteomes" id="UP000002009"/>
    </source>
</evidence>
<dbReference type="GeneID" id="8250158"/>
<accession>C1FE23</accession>
<dbReference type="SUPFAM" id="SSF53300">
    <property type="entry name" value="vWA-like"/>
    <property type="match status" value="1"/>
</dbReference>
<dbReference type="Gene3D" id="1.10.287.3990">
    <property type="match status" value="1"/>
</dbReference>
<dbReference type="eggNOG" id="KOG2884">
    <property type="taxonomic scope" value="Eukaryota"/>
</dbReference>
<evidence type="ECO:0000256" key="4">
    <source>
        <dbReference type="ARBA" id="ARBA00071116"/>
    </source>
</evidence>
<comment type="similarity">
    <text evidence="1">Belongs to the proteasome subunit S5A family.</text>
</comment>
<dbReference type="PROSITE" id="PS50234">
    <property type="entry name" value="VWFA"/>
    <property type="match status" value="1"/>
</dbReference>
<name>C1FE23_MICCC</name>
<evidence type="ECO:0000256" key="3">
    <source>
        <dbReference type="ARBA" id="ARBA00044341"/>
    </source>
</evidence>
<dbReference type="InterPro" id="IPR003903">
    <property type="entry name" value="UIM_dom"/>
</dbReference>